<feature type="domain" description="Core-binding (CB)" evidence="3">
    <location>
        <begin position="1"/>
        <end position="85"/>
    </location>
</feature>
<evidence type="ECO:0000313" key="4">
    <source>
        <dbReference type="EMBL" id="MBD3327619.1"/>
    </source>
</evidence>
<dbReference type="InterPro" id="IPR044068">
    <property type="entry name" value="CB"/>
</dbReference>
<dbReference type="Proteomes" id="UP000649604">
    <property type="component" value="Unassembled WGS sequence"/>
</dbReference>
<evidence type="ECO:0000256" key="1">
    <source>
        <dbReference type="ARBA" id="ARBA00023125"/>
    </source>
</evidence>
<keyword evidence="1 2" id="KW-0238">DNA-binding</keyword>
<dbReference type="InterPro" id="IPR004107">
    <property type="entry name" value="Integrase_SAM-like_N"/>
</dbReference>
<dbReference type="Gene3D" id="1.10.150.130">
    <property type="match status" value="1"/>
</dbReference>
<dbReference type="InterPro" id="IPR010998">
    <property type="entry name" value="Integrase_recombinase_N"/>
</dbReference>
<accession>A0A9D5K0F8</accession>
<evidence type="ECO:0000313" key="5">
    <source>
        <dbReference type="Proteomes" id="UP000649604"/>
    </source>
</evidence>
<feature type="non-terminal residue" evidence="4">
    <location>
        <position position="135"/>
    </location>
</feature>
<dbReference type="GO" id="GO:0003677">
    <property type="term" value="F:DNA binding"/>
    <property type="evidence" value="ECO:0007669"/>
    <property type="project" value="UniProtKB-UniRule"/>
</dbReference>
<sequence length="135" mass="15217">MQHLLEMYLHYLAVARGLAENTRAAYYRDLTTYLTYLSKASLAEITQVQKRHIVGYQAWLRQQGLSDRSIARHVTAIKGFHRYLCEEGVAAEDPTAKLAPPKTGETLPDVMSFEEVELLLAQPKTSTPLGLRDKA</sequence>
<dbReference type="PROSITE" id="PS51900">
    <property type="entry name" value="CB"/>
    <property type="match status" value="1"/>
</dbReference>
<reference evidence="4" key="1">
    <citation type="submission" date="2019-11" db="EMBL/GenBank/DDBJ databases">
        <title>Microbial mats filling the niche in hypersaline microbial mats.</title>
        <authorList>
            <person name="Wong H.L."/>
            <person name="Macleod F.I."/>
            <person name="White R.A. III"/>
            <person name="Burns B.P."/>
        </authorList>
    </citation>
    <scope>NUCLEOTIDE SEQUENCE</scope>
    <source>
        <strain evidence="4">Rbin_158</strain>
    </source>
</reference>
<dbReference type="AlphaFoldDB" id="A0A9D5K0F8"/>
<evidence type="ECO:0000259" key="3">
    <source>
        <dbReference type="PROSITE" id="PS51900"/>
    </source>
</evidence>
<dbReference type="SUPFAM" id="SSF47823">
    <property type="entry name" value="lambda integrase-like, N-terminal domain"/>
    <property type="match status" value="1"/>
</dbReference>
<dbReference type="Pfam" id="PF02899">
    <property type="entry name" value="Phage_int_SAM_1"/>
    <property type="match status" value="1"/>
</dbReference>
<dbReference type="GO" id="GO:0015074">
    <property type="term" value="P:DNA integration"/>
    <property type="evidence" value="ECO:0007669"/>
    <property type="project" value="InterPro"/>
</dbReference>
<evidence type="ECO:0000256" key="2">
    <source>
        <dbReference type="PROSITE-ProRule" id="PRU01248"/>
    </source>
</evidence>
<protein>
    <submittedName>
        <fullName evidence="4">Site-specific tyrosine recombinase XerD</fullName>
    </submittedName>
</protein>
<gene>
    <name evidence="4" type="ORF">GF339_23755</name>
</gene>
<proteinExistence type="predicted"/>
<dbReference type="EMBL" id="WJJP01000764">
    <property type="protein sequence ID" value="MBD3327619.1"/>
    <property type="molecule type" value="Genomic_DNA"/>
</dbReference>
<organism evidence="4 5">
    <name type="scientific">candidate division KSB3 bacterium</name>
    <dbReference type="NCBI Taxonomy" id="2044937"/>
    <lineage>
        <taxon>Bacteria</taxon>
        <taxon>candidate division KSB3</taxon>
    </lineage>
</organism>
<name>A0A9D5K0F8_9BACT</name>
<comment type="caution">
    <text evidence="4">The sequence shown here is derived from an EMBL/GenBank/DDBJ whole genome shotgun (WGS) entry which is preliminary data.</text>
</comment>